<sequence length="75" mass="8491">MTASQEYFEEKAKIDLLLNQGFKITKVTENLDGATVVFESANQRNQEVLLIETADARKYFSSVMVSLQKNLTMAE</sequence>
<organism evidence="1 2">
    <name type="scientific">Fictibacillus enclensis</name>
    <dbReference type="NCBI Taxonomy" id="1017270"/>
    <lineage>
        <taxon>Bacteria</taxon>
        <taxon>Bacillati</taxon>
        <taxon>Bacillota</taxon>
        <taxon>Bacilli</taxon>
        <taxon>Bacillales</taxon>
        <taxon>Fictibacillaceae</taxon>
        <taxon>Fictibacillus</taxon>
    </lineage>
</organism>
<dbReference type="Proteomes" id="UP000054099">
    <property type="component" value="Unassembled WGS sequence"/>
</dbReference>
<dbReference type="RefSeq" id="WP_061970422.1">
    <property type="nucleotide sequence ID" value="NZ_FMAV01000001.1"/>
</dbReference>
<proteinExistence type="predicted"/>
<comment type="caution">
    <text evidence="1">The sequence shown here is derived from an EMBL/GenBank/DDBJ whole genome shotgun (WGS) entry which is preliminary data.</text>
</comment>
<dbReference type="AlphaFoldDB" id="A0A0V8JEE3"/>
<reference evidence="1 2" key="1">
    <citation type="journal article" date="2014" name="Antonie Van Leeuwenhoek">
        <title>Fictibacillus enclensis sp. nov., isolated from marine sediment.</title>
        <authorList>
            <person name="Dastager S.G."/>
            <person name="Mawlankar R."/>
            <person name="Srinivasan K."/>
            <person name="Tang S.K."/>
            <person name="Lee J.C."/>
            <person name="Ramana V.V."/>
            <person name="Shouche Y.S."/>
        </authorList>
    </citation>
    <scope>NUCLEOTIDE SEQUENCE [LARGE SCALE GENOMIC DNA]</scope>
    <source>
        <strain evidence="1 2">NIO-1003</strain>
    </source>
</reference>
<evidence type="ECO:0000313" key="1">
    <source>
        <dbReference type="EMBL" id="KSU85487.1"/>
    </source>
</evidence>
<accession>A0A0V8JEE3</accession>
<keyword evidence="2" id="KW-1185">Reference proteome</keyword>
<protein>
    <submittedName>
        <fullName evidence="1">Uncharacterized protein</fullName>
    </submittedName>
</protein>
<name>A0A0V8JEE3_9BACL</name>
<dbReference type="EMBL" id="LNQN01000001">
    <property type="protein sequence ID" value="KSU85487.1"/>
    <property type="molecule type" value="Genomic_DNA"/>
</dbReference>
<evidence type="ECO:0000313" key="2">
    <source>
        <dbReference type="Proteomes" id="UP000054099"/>
    </source>
</evidence>
<gene>
    <name evidence="1" type="ORF">AS030_08315</name>
</gene>
<dbReference type="OrthoDB" id="2454651at2"/>